<comment type="subcellular location">
    <subcellularLocation>
        <location evidence="1 8">Cell outer membrane</location>
        <topology evidence="1 8">Multi-pass membrane protein</topology>
    </subcellularLocation>
</comment>
<dbReference type="NCBIfam" id="TIGR04056">
    <property type="entry name" value="OMP_RagA_SusC"/>
    <property type="match status" value="1"/>
</dbReference>
<evidence type="ECO:0000256" key="3">
    <source>
        <dbReference type="ARBA" id="ARBA00022452"/>
    </source>
</evidence>
<keyword evidence="3 8" id="KW-1134">Transmembrane beta strand</keyword>
<evidence type="ECO:0000256" key="9">
    <source>
        <dbReference type="SAM" id="SignalP"/>
    </source>
</evidence>
<dbReference type="PANTHER" id="PTHR30069">
    <property type="entry name" value="TONB-DEPENDENT OUTER MEMBRANE RECEPTOR"/>
    <property type="match status" value="1"/>
</dbReference>
<proteinExistence type="inferred from homology"/>
<dbReference type="AlphaFoldDB" id="A0A9X3B9Z9"/>
<protein>
    <submittedName>
        <fullName evidence="11">TonB-dependent receptor</fullName>
    </submittedName>
</protein>
<dbReference type="InterPro" id="IPR008969">
    <property type="entry name" value="CarboxyPept-like_regulatory"/>
</dbReference>
<evidence type="ECO:0000256" key="4">
    <source>
        <dbReference type="ARBA" id="ARBA00022692"/>
    </source>
</evidence>
<evidence type="ECO:0000256" key="5">
    <source>
        <dbReference type="ARBA" id="ARBA00022729"/>
    </source>
</evidence>
<dbReference type="Gene3D" id="2.60.40.1120">
    <property type="entry name" value="Carboxypeptidase-like, regulatory domain"/>
    <property type="match status" value="1"/>
</dbReference>
<keyword evidence="5 9" id="KW-0732">Signal</keyword>
<dbReference type="InterPro" id="IPR037066">
    <property type="entry name" value="Plug_dom_sf"/>
</dbReference>
<comment type="caution">
    <text evidence="11">The sequence shown here is derived from an EMBL/GenBank/DDBJ whole genome shotgun (WGS) entry which is preliminary data.</text>
</comment>
<evidence type="ECO:0000256" key="7">
    <source>
        <dbReference type="ARBA" id="ARBA00023237"/>
    </source>
</evidence>
<keyword evidence="4 8" id="KW-0812">Transmembrane</keyword>
<dbReference type="InterPro" id="IPR023996">
    <property type="entry name" value="TonB-dep_OMP_SusC/RagA"/>
</dbReference>
<dbReference type="InterPro" id="IPR012910">
    <property type="entry name" value="Plug_dom"/>
</dbReference>
<dbReference type="PROSITE" id="PS52016">
    <property type="entry name" value="TONB_DEPENDENT_REC_3"/>
    <property type="match status" value="1"/>
</dbReference>
<keyword evidence="12" id="KW-1185">Reference proteome</keyword>
<evidence type="ECO:0000256" key="6">
    <source>
        <dbReference type="ARBA" id="ARBA00023136"/>
    </source>
</evidence>
<comment type="similarity">
    <text evidence="8">Belongs to the TonB-dependent receptor family.</text>
</comment>
<dbReference type="Gene3D" id="2.170.130.10">
    <property type="entry name" value="TonB-dependent receptor, plug domain"/>
    <property type="match status" value="1"/>
</dbReference>
<dbReference type="RefSeq" id="WP_279300177.1">
    <property type="nucleotide sequence ID" value="NZ_JAOTIF010000044.1"/>
</dbReference>
<evidence type="ECO:0000256" key="2">
    <source>
        <dbReference type="ARBA" id="ARBA00022448"/>
    </source>
</evidence>
<dbReference type="InterPro" id="IPR039426">
    <property type="entry name" value="TonB-dep_rcpt-like"/>
</dbReference>
<name>A0A9X3B9Z9_9BACT</name>
<gene>
    <name evidence="11" type="ORF">OCK74_26720</name>
</gene>
<evidence type="ECO:0000313" key="11">
    <source>
        <dbReference type="EMBL" id="MCU7552740.1"/>
    </source>
</evidence>
<dbReference type="SUPFAM" id="SSF49464">
    <property type="entry name" value="Carboxypeptidase regulatory domain-like"/>
    <property type="match status" value="1"/>
</dbReference>
<reference evidence="11" key="2">
    <citation type="submission" date="2023-04" db="EMBL/GenBank/DDBJ databases">
        <title>Paracnuella aquatica gen. nov., sp. nov., a member of the family Chitinophagaceae isolated from a hot spring.</title>
        <authorList>
            <person name="Wang C."/>
        </authorList>
    </citation>
    <scope>NUCLEOTIDE SEQUENCE</scope>
    <source>
        <strain evidence="11">LB-8</strain>
    </source>
</reference>
<dbReference type="Gene3D" id="2.40.170.20">
    <property type="entry name" value="TonB-dependent receptor, beta-barrel domain"/>
    <property type="match status" value="1"/>
</dbReference>
<evidence type="ECO:0000256" key="8">
    <source>
        <dbReference type="PROSITE-ProRule" id="PRU01360"/>
    </source>
</evidence>
<keyword evidence="2 8" id="KW-0813">Transport</keyword>
<dbReference type="PANTHER" id="PTHR30069:SF29">
    <property type="entry name" value="HEMOGLOBIN AND HEMOGLOBIN-HAPTOGLOBIN-BINDING PROTEIN 1-RELATED"/>
    <property type="match status" value="1"/>
</dbReference>
<feature type="chain" id="PRO_5040982609" evidence="9">
    <location>
        <begin position="46"/>
        <end position="1105"/>
    </location>
</feature>
<reference evidence="11" key="1">
    <citation type="submission" date="2022-09" db="EMBL/GenBank/DDBJ databases">
        <authorList>
            <person name="Yuan C."/>
            <person name="Ke Z."/>
        </authorList>
    </citation>
    <scope>NUCLEOTIDE SEQUENCE</scope>
    <source>
        <strain evidence="11">LB-8</strain>
    </source>
</reference>
<feature type="signal peptide" evidence="9">
    <location>
        <begin position="1"/>
        <end position="45"/>
    </location>
</feature>
<dbReference type="InterPro" id="IPR023997">
    <property type="entry name" value="TonB-dep_OMP_SusC/RagA_CS"/>
</dbReference>
<keyword evidence="7 8" id="KW-0998">Cell outer membrane</keyword>
<keyword evidence="11" id="KW-0675">Receptor</keyword>
<feature type="domain" description="TonB-dependent receptor plug" evidence="10">
    <location>
        <begin position="137"/>
        <end position="247"/>
    </location>
</feature>
<dbReference type="GO" id="GO:0009279">
    <property type="term" value="C:cell outer membrane"/>
    <property type="evidence" value="ECO:0007669"/>
    <property type="project" value="UniProtKB-SubCell"/>
</dbReference>
<evidence type="ECO:0000313" key="12">
    <source>
        <dbReference type="Proteomes" id="UP001155483"/>
    </source>
</evidence>
<dbReference type="NCBIfam" id="TIGR04057">
    <property type="entry name" value="SusC_RagA_signa"/>
    <property type="match status" value="1"/>
</dbReference>
<sequence length="1105" mass="121724">MTKIPAGRRLPKNTGSTGRLTCLKKPLYFLQFLMVLHLCSFHAFAQNKQTTGRIVDEATGEAIVGATVKVKGSKNAVITDANGNFTIEVVSNSSLEISSVGYATQEITPGQKLQVKLKLTNKQMDEVVVVGYGSKKKATLTGSVATVDAKIFQDRGVVSNPLSTLQGQVPGVVVTRSSAAPGQEGWAFQVRGATSVNGGVEPLVVVDGIPLVSLNALNSINPQDIENISFLKDAAAAIYGSRASAGVVLVTTKKAKAGKATIQYNGSVSQKRMGLSPSFLSPDQYGKYLLEAISNASTGGVPDEGWIWTKYARAWMNRPDSGYIDKATPAYRAGGETIGFTDVMDYTFFDTNPIELLWGKGRAVSTQHDLSLSARSGNIGYRLSLGYLNDGSMLEWGENYSNRYNARLAVDYTFSPKLKLETSISLEKNDVVVPSRQGEINFGSQPGFPVATKNGKPYAWGTQPARNWLLELGGENKSFNNRVFTNMKADYKISKDLTLIAQAGYNWAATDNQNLYKYIPEIYNYAETYQYQGNPRQDQSSYERGLIKDAYFNTNAYLEYKKDFNAHSIGVTAGGSYERDEFNGFFGRTTYLASNDVPALNLGLGDNTTRTNGETRNHWALASGLGRFNYDFKDKYLFEVVARYDGSSRFDRDHRWLFYNGISGGWRITQENFMKNIRFLNELKLRASYGTLGSQLGGIGLYDYIQVISLGTGGPVLGGYSSRAVTAGPKDSLTSSDRTWERVENKNIAVDFAVLNNRLTGSFEYFWKENKNMLMSQTASAVIGAIPPTGNIAELKVWGWEMSIGWKDRVGKVSYYVNGTLTDNDNKLTKLAGLSPITAGQRNIQGYAIGSYFGYKYDGRIQTDKQASDYALLVPGSSIGSMPGATQMIKGINMYKDVNGDGKLTNASANQYLLGLKDANGNPIPDGDVIYLGRSDPRYVFAMNMGAQWKGFDFSAVFQGVGKRLIYRRSDWSTPFGTIWQGHADWWVGKTWTSENPNAELPILTTATNKGFGGYAAYNYQISDWSMQDGAYVRLKNLVVGYTLPEAISKKAKMERLRIYFSGNDLWELTKVEDKWDPEQTAGVGGGAQRYPFYRLFTAGVNVTF</sequence>
<dbReference type="Pfam" id="PF13715">
    <property type="entry name" value="CarbopepD_reg_2"/>
    <property type="match status" value="1"/>
</dbReference>
<accession>A0A9X3B9Z9</accession>
<dbReference type="Proteomes" id="UP001155483">
    <property type="component" value="Unassembled WGS sequence"/>
</dbReference>
<keyword evidence="6 8" id="KW-0472">Membrane</keyword>
<organism evidence="11 12">
    <name type="scientific">Paraflavisolibacter caeni</name>
    <dbReference type="NCBI Taxonomy" id="2982496"/>
    <lineage>
        <taxon>Bacteria</taxon>
        <taxon>Pseudomonadati</taxon>
        <taxon>Bacteroidota</taxon>
        <taxon>Chitinophagia</taxon>
        <taxon>Chitinophagales</taxon>
        <taxon>Chitinophagaceae</taxon>
        <taxon>Paraflavisolibacter</taxon>
    </lineage>
</organism>
<dbReference type="SUPFAM" id="SSF56935">
    <property type="entry name" value="Porins"/>
    <property type="match status" value="1"/>
</dbReference>
<dbReference type="EMBL" id="JAOTIF010000044">
    <property type="protein sequence ID" value="MCU7552740.1"/>
    <property type="molecule type" value="Genomic_DNA"/>
</dbReference>
<evidence type="ECO:0000256" key="1">
    <source>
        <dbReference type="ARBA" id="ARBA00004571"/>
    </source>
</evidence>
<dbReference type="Pfam" id="PF07715">
    <property type="entry name" value="Plug"/>
    <property type="match status" value="1"/>
</dbReference>
<dbReference type="InterPro" id="IPR036942">
    <property type="entry name" value="Beta-barrel_TonB_sf"/>
</dbReference>
<dbReference type="GO" id="GO:0015344">
    <property type="term" value="F:siderophore uptake transmembrane transporter activity"/>
    <property type="evidence" value="ECO:0007669"/>
    <property type="project" value="TreeGrafter"/>
</dbReference>
<dbReference type="GO" id="GO:0044718">
    <property type="term" value="P:siderophore transmembrane transport"/>
    <property type="evidence" value="ECO:0007669"/>
    <property type="project" value="TreeGrafter"/>
</dbReference>
<evidence type="ECO:0000259" key="10">
    <source>
        <dbReference type="Pfam" id="PF07715"/>
    </source>
</evidence>